<dbReference type="GO" id="GO:0016787">
    <property type="term" value="F:hydrolase activity"/>
    <property type="evidence" value="ECO:0007669"/>
    <property type="project" value="UniProtKB-KW"/>
</dbReference>
<protein>
    <recommendedName>
        <fullName evidence="4">Aminodeoxyfutalosine deaminase/Imidazolonepropionase-like composite domain-containing protein</fullName>
    </recommendedName>
</protein>
<dbReference type="EMBL" id="JAVRER010000008">
    <property type="protein sequence ID" value="MDT0415235.1"/>
    <property type="molecule type" value="Genomic_DNA"/>
</dbReference>
<evidence type="ECO:0000313" key="5">
    <source>
        <dbReference type="EMBL" id="MDT0415235.1"/>
    </source>
</evidence>
<evidence type="ECO:0000259" key="4">
    <source>
        <dbReference type="Pfam" id="PF22039"/>
    </source>
</evidence>
<comment type="caution">
    <text evidence="5">The sequence shown here is derived from an EMBL/GenBank/DDBJ whole genome shotgun (WGS) entry which is preliminary data.</text>
</comment>
<name>A0ABD5E1L9_9ACTN</name>
<keyword evidence="1" id="KW-0479">Metal-binding</keyword>
<dbReference type="RefSeq" id="WP_311676782.1">
    <property type="nucleotide sequence ID" value="NZ_JAVRER010000008.1"/>
</dbReference>
<proteinExistence type="predicted"/>
<dbReference type="InterPro" id="IPR054418">
    <property type="entry name" value="MQNX/HUTI_composite_N"/>
</dbReference>
<evidence type="ECO:0000256" key="3">
    <source>
        <dbReference type="ARBA" id="ARBA00022833"/>
    </source>
</evidence>
<dbReference type="GO" id="GO:0046872">
    <property type="term" value="F:metal ion binding"/>
    <property type="evidence" value="ECO:0007669"/>
    <property type="project" value="UniProtKB-KW"/>
</dbReference>
<keyword evidence="2" id="KW-0378">Hydrolase</keyword>
<organism evidence="5 6">
    <name type="scientific">Streptomyces evansiae</name>
    <dbReference type="NCBI Taxonomy" id="3075535"/>
    <lineage>
        <taxon>Bacteria</taxon>
        <taxon>Bacillati</taxon>
        <taxon>Actinomycetota</taxon>
        <taxon>Actinomycetes</taxon>
        <taxon>Kitasatosporales</taxon>
        <taxon>Streptomycetaceae</taxon>
        <taxon>Streptomyces</taxon>
    </lineage>
</organism>
<dbReference type="Gene3D" id="2.30.40.10">
    <property type="entry name" value="Urease, subunit C, domain 1"/>
    <property type="match status" value="1"/>
</dbReference>
<evidence type="ECO:0000313" key="6">
    <source>
        <dbReference type="Proteomes" id="UP001183607"/>
    </source>
</evidence>
<reference evidence="6" key="1">
    <citation type="submission" date="2023-07" db="EMBL/GenBank/DDBJ databases">
        <title>30 novel species of actinomycetes from the DSMZ collection.</title>
        <authorList>
            <person name="Nouioui I."/>
        </authorList>
    </citation>
    <scope>NUCLEOTIDE SEQUENCE [LARGE SCALE GENOMIC DNA]</scope>
    <source>
        <strain evidence="6">DSM 41982</strain>
    </source>
</reference>
<dbReference type="Proteomes" id="UP001183607">
    <property type="component" value="Unassembled WGS sequence"/>
</dbReference>
<dbReference type="SUPFAM" id="SSF51338">
    <property type="entry name" value="Composite domain of metallo-dependent hydrolases"/>
    <property type="match status" value="1"/>
</dbReference>
<gene>
    <name evidence="5" type="ORF">RM574_06980</name>
</gene>
<accession>A0ABD5E1L9</accession>
<keyword evidence="3" id="KW-0862">Zinc</keyword>
<evidence type="ECO:0000256" key="1">
    <source>
        <dbReference type="ARBA" id="ARBA00022723"/>
    </source>
</evidence>
<feature type="domain" description="Aminodeoxyfutalosine deaminase/Imidazolonepropionase-like composite" evidence="4">
    <location>
        <begin position="21"/>
        <end position="46"/>
    </location>
</feature>
<dbReference type="Pfam" id="PF22039">
    <property type="entry name" value="HUTI_composite_bact"/>
    <property type="match status" value="1"/>
</dbReference>
<dbReference type="InterPro" id="IPR011059">
    <property type="entry name" value="Metal-dep_hydrolase_composite"/>
</dbReference>
<evidence type="ECO:0000256" key="2">
    <source>
        <dbReference type="ARBA" id="ARBA00022801"/>
    </source>
</evidence>
<dbReference type="AlphaFoldDB" id="A0ABD5E1L9"/>
<sequence length="147" mass="14953">MLTLHTAPLLDAGDGTLVPGGAVAVSGDRITAVGPLADLRATYPGARVREWPGRLAPARVHTGPPPQAPSPRETVHALFAGGATALLVDGPLDPSLREAAARGALRLVVSPSPAPLTPGSRADLSATTDDGTCVATVCAGRLVYRRR</sequence>